<evidence type="ECO:0000313" key="1">
    <source>
        <dbReference type="EMBL" id="QLD25242.1"/>
    </source>
</evidence>
<sequence length="86" mass="9185">MHTSAVAGTHALYQCQVGSDRFTSLSAGCEGKTFLGVIGYVYDAPPAAPSQVFYRCRVRSNGEHFDSPDANCEGQIAEGSHGYLLL</sequence>
<dbReference type="Proteomes" id="UP000509335">
    <property type="component" value="Chromosome"/>
</dbReference>
<gene>
    <name evidence="1" type="ORF">HXZ27_14320</name>
</gene>
<reference evidence="1 2" key="1">
    <citation type="submission" date="2020-07" db="EMBL/GenBank/DDBJ databases">
        <title>A bifunctional nitrone conjugated secondary metabolite targeting the ribosome.</title>
        <authorList>
            <person name="Limbrick E.M."/>
            <person name="Graf M."/>
            <person name="Derewacz D.K."/>
            <person name="Nguyen F."/>
            <person name="Spraggins J.M."/>
            <person name="Wieland M."/>
            <person name="Ynigez-Gutierrez A.E."/>
            <person name="Reisman B.J."/>
            <person name="Zinshteyn B."/>
            <person name="McCulloch K."/>
            <person name="Iverson T.M."/>
            <person name="Green R."/>
            <person name="Wilson D.N."/>
            <person name="Bachmann B.O."/>
        </authorList>
    </citation>
    <scope>NUCLEOTIDE SEQUENCE [LARGE SCALE GENOMIC DNA]</scope>
    <source>
        <strain evidence="2">aurantiaca</strain>
    </source>
</reference>
<protein>
    <submittedName>
        <fullName evidence="1">Uncharacterized protein</fullName>
    </submittedName>
</protein>
<name>A0A7H8XN55_9ACTN</name>
<proteinExistence type="predicted"/>
<accession>A0A7H8XN55</accession>
<dbReference type="AlphaFoldDB" id="A0A7H8XN55"/>
<dbReference type="EMBL" id="CP058322">
    <property type="protein sequence ID" value="QLD25242.1"/>
    <property type="molecule type" value="Genomic_DNA"/>
</dbReference>
<evidence type="ECO:0000313" key="2">
    <source>
        <dbReference type="Proteomes" id="UP000509335"/>
    </source>
</evidence>
<dbReference type="KEGG" id="mcab:HXZ27_14320"/>
<organism evidence="1 2">
    <name type="scientific">Micromonospora carbonacea</name>
    <dbReference type="NCBI Taxonomy" id="47853"/>
    <lineage>
        <taxon>Bacteria</taxon>
        <taxon>Bacillati</taxon>
        <taxon>Actinomycetota</taxon>
        <taxon>Actinomycetes</taxon>
        <taxon>Micromonosporales</taxon>
        <taxon>Micromonosporaceae</taxon>
        <taxon>Micromonospora</taxon>
    </lineage>
</organism>